<dbReference type="PANTHER" id="PTHR32011:SF8">
    <property type="entry name" value="KNR4_SMI1-LIKE DOMAIN-CONTAINING PROTEIN"/>
    <property type="match status" value="1"/>
</dbReference>
<dbReference type="EMBL" id="CAKOAT010246821">
    <property type="protein sequence ID" value="CAH8358424.1"/>
    <property type="molecule type" value="Genomic_DNA"/>
</dbReference>
<evidence type="ECO:0008006" key="4">
    <source>
        <dbReference type="Google" id="ProtNLM"/>
    </source>
</evidence>
<evidence type="ECO:0000256" key="1">
    <source>
        <dbReference type="SAM" id="MobiDB-lite"/>
    </source>
</evidence>
<proteinExistence type="predicted"/>
<dbReference type="PANTHER" id="PTHR32011">
    <property type="entry name" value="OS08G0472400 PROTEIN"/>
    <property type="match status" value="1"/>
</dbReference>
<feature type="compositionally biased region" description="Low complexity" evidence="1">
    <location>
        <begin position="267"/>
        <end position="277"/>
    </location>
</feature>
<evidence type="ECO:0000313" key="3">
    <source>
        <dbReference type="Proteomes" id="UP001642260"/>
    </source>
</evidence>
<reference evidence="2 3" key="1">
    <citation type="submission" date="2022-03" db="EMBL/GenBank/DDBJ databases">
        <authorList>
            <person name="Macdonald S."/>
            <person name="Ahmed S."/>
            <person name="Newling K."/>
        </authorList>
    </citation>
    <scope>NUCLEOTIDE SEQUENCE [LARGE SCALE GENOMIC DNA]</scope>
</reference>
<dbReference type="Proteomes" id="UP001642260">
    <property type="component" value="Unassembled WGS sequence"/>
</dbReference>
<keyword evidence="3" id="KW-1185">Reference proteome</keyword>
<protein>
    <recommendedName>
        <fullName evidence="4">Knr4/Smi1-like domain-containing protein</fullName>
    </recommendedName>
</protein>
<organism evidence="2 3">
    <name type="scientific">Eruca vesicaria subsp. sativa</name>
    <name type="common">Garden rocket</name>
    <name type="synonym">Eruca sativa</name>
    <dbReference type="NCBI Taxonomy" id="29727"/>
    <lineage>
        <taxon>Eukaryota</taxon>
        <taxon>Viridiplantae</taxon>
        <taxon>Streptophyta</taxon>
        <taxon>Embryophyta</taxon>
        <taxon>Tracheophyta</taxon>
        <taxon>Spermatophyta</taxon>
        <taxon>Magnoliopsida</taxon>
        <taxon>eudicotyledons</taxon>
        <taxon>Gunneridae</taxon>
        <taxon>Pentapetalae</taxon>
        <taxon>rosids</taxon>
        <taxon>malvids</taxon>
        <taxon>Brassicales</taxon>
        <taxon>Brassicaceae</taxon>
        <taxon>Brassiceae</taxon>
        <taxon>Eruca</taxon>
    </lineage>
</organism>
<dbReference type="AlphaFoldDB" id="A0ABC8KH81"/>
<accession>A0ABC8KH81</accession>
<sequence>MVDVDRRMTGLRPSHAAGLRRLSARASAPTTPTVRNSLVSFSSLAHQVISHLHTSRIQVQPGLTDSEFARAEAEFSFSFPPDLRAVLSAGLPVGPGFPDWRSPGARLHLRAMIDLPIAAVSFQIARNTLWSKSWGPRPSDPEKALRVARNALKKAPLMIPIFDHCFIPCKPSLAGNPVFYIDETRIFCCGSDLSDFFERESVFRGSGLAPVVLTKQRSVSEISTGSVSSSSNFSRMSLDSGRVHGSGTPRWVEFWSDAAVDRRRRNSASSMSSSHSSSPERYLDLPRSETPKWVDEYVNRIGSVLRGGGWSESDVDDIVHVSASGFFEDEMVILDNQAVLDALLLKAGRFSESLRKAGWSSEEVSDALGFDFRQEKERKPVKKLSPEVVNRVGKLAELVARS</sequence>
<feature type="region of interest" description="Disordered" evidence="1">
    <location>
        <begin position="266"/>
        <end position="285"/>
    </location>
</feature>
<comment type="caution">
    <text evidence="2">The sequence shown here is derived from an EMBL/GenBank/DDBJ whole genome shotgun (WGS) entry which is preliminary data.</text>
</comment>
<name>A0ABC8KH81_ERUVS</name>
<gene>
    <name evidence="2" type="ORF">ERUC_LOCUS24180</name>
</gene>
<evidence type="ECO:0000313" key="2">
    <source>
        <dbReference type="EMBL" id="CAH8358424.1"/>
    </source>
</evidence>